<dbReference type="SUPFAM" id="SSF52540">
    <property type="entry name" value="P-loop containing nucleoside triphosphate hydrolases"/>
    <property type="match status" value="1"/>
</dbReference>
<dbReference type="EnsemblMetazoa" id="XM_003383869.2">
    <property type="protein sequence ID" value="XP_003383917.1"/>
    <property type="gene ID" value="LOC100635765"/>
</dbReference>
<dbReference type="InterPro" id="IPR027417">
    <property type="entry name" value="P-loop_NTPase"/>
</dbReference>
<dbReference type="PROSITE" id="PS00411">
    <property type="entry name" value="KINESIN_MOTOR_1"/>
    <property type="match status" value="1"/>
</dbReference>
<evidence type="ECO:0000256" key="15">
    <source>
        <dbReference type="SAM" id="Coils"/>
    </source>
</evidence>
<dbReference type="InterPro" id="IPR047241">
    <property type="entry name" value="KIF11-like_kin_motor_dom"/>
</dbReference>
<organism evidence="18">
    <name type="scientific">Amphimedon queenslandica</name>
    <name type="common">Sponge</name>
    <dbReference type="NCBI Taxonomy" id="400682"/>
    <lineage>
        <taxon>Eukaryota</taxon>
        <taxon>Metazoa</taxon>
        <taxon>Porifera</taxon>
        <taxon>Demospongiae</taxon>
        <taxon>Heteroscleromorpha</taxon>
        <taxon>Haplosclerida</taxon>
        <taxon>Niphatidae</taxon>
        <taxon>Amphimedon</taxon>
    </lineage>
</organism>
<dbReference type="OrthoDB" id="3176171at2759"/>
<protein>
    <recommendedName>
        <fullName evidence="17">Kinesin motor domain-containing protein</fullName>
    </recommendedName>
</protein>
<dbReference type="PROSITE" id="PS50067">
    <property type="entry name" value="KINESIN_MOTOR_2"/>
    <property type="match status" value="1"/>
</dbReference>
<evidence type="ECO:0000313" key="19">
    <source>
        <dbReference type="Proteomes" id="UP000007879"/>
    </source>
</evidence>
<dbReference type="Gene3D" id="3.40.850.10">
    <property type="entry name" value="Kinesin motor domain"/>
    <property type="match status" value="1"/>
</dbReference>
<dbReference type="FunFam" id="3.40.850.10:FF:000035">
    <property type="entry name" value="Kinesin-like protein KIF11"/>
    <property type="match status" value="1"/>
</dbReference>
<evidence type="ECO:0000256" key="7">
    <source>
        <dbReference type="ARBA" id="ARBA00022776"/>
    </source>
</evidence>
<keyword evidence="19" id="KW-1185">Reference proteome</keyword>
<keyword evidence="4" id="KW-0132">Cell division</keyword>
<dbReference type="GO" id="GO:0051301">
    <property type="term" value="P:cell division"/>
    <property type="evidence" value="ECO:0007669"/>
    <property type="project" value="UniProtKB-KW"/>
</dbReference>
<keyword evidence="10 14" id="KW-0505">Motor protein</keyword>
<evidence type="ECO:0000256" key="6">
    <source>
        <dbReference type="ARBA" id="ARBA00022741"/>
    </source>
</evidence>
<comment type="subcellular location">
    <subcellularLocation>
        <location evidence="1">Cytoplasm</location>
        <location evidence="1">Cytoskeleton</location>
        <location evidence="1">Spindle pole</location>
    </subcellularLocation>
</comment>
<evidence type="ECO:0000256" key="4">
    <source>
        <dbReference type="ARBA" id="ARBA00022618"/>
    </source>
</evidence>
<evidence type="ECO:0000256" key="9">
    <source>
        <dbReference type="ARBA" id="ARBA00023054"/>
    </source>
</evidence>
<reference evidence="19" key="1">
    <citation type="journal article" date="2010" name="Nature">
        <title>The Amphimedon queenslandica genome and the evolution of animal complexity.</title>
        <authorList>
            <person name="Srivastava M."/>
            <person name="Simakov O."/>
            <person name="Chapman J."/>
            <person name="Fahey B."/>
            <person name="Gauthier M.E."/>
            <person name="Mitros T."/>
            <person name="Richards G.S."/>
            <person name="Conaco C."/>
            <person name="Dacre M."/>
            <person name="Hellsten U."/>
            <person name="Larroux C."/>
            <person name="Putnam N.H."/>
            <person name="Stanke M."/>
            <person name="Adamska M."/>
            <person name="Darling A."/>
            <person name="Degnan S.M."/>
            <person name="Oakley T.H."/>
            <person name="Plachetzki D.C."/>
            <person name="Zhai Y."/>
            <person name="Adamski M."/>
            <person name="Calcino A."/>
            <person name="Cummins S.F."/>
            <person name="Goodstein D.M."/>
            <person name="Harris C."/>
            <person name="Jackson D.J."/>
            <person name="Leys S.P."/>
            <person name="Shu S."/>
            <person name="Woodcroft B.J."/>
            <person name="Vervoort M."/>
            <person name="Kosik K.S."/>
            <person name="Manning G."/>
            <person name="Degnan B.M."/>
            <person name="Rokhsar D.S."/>
        </authorList>
    </citation>
    <scope>NUCLEOTIDE SEQUENCE [LARGE SCALE GENOMIC DNA]</scope>
</reference>
<keyword evidence="6 14" id="KW-0547">Nucleotide-binding</keyword>
<evidence type="ECO:0000313" key="18">
    <source>
        <dbReference type="EnsemblMetazoa" id="Aqu2.1.40607_001"/>
    </source>
</evidence>
<keyword evidence="9 15" id="KW-0175">Coiled coil</keyword>
<feature type="region of interest" description="Disordered" evidence="16">
    <location>
        <begin position="985"/>
        <end position="1043"/>
    </location>
</feature>
<evidence type="ECO:0000256" key="5">
    <source>
        <dbReference type="ARBA" id="ARBA00022701"/>
    </source>
</evidence>
<evidence type="ECO:0000256" key="14">
    <source>
        <dbReference type="PROSITE-ProRule" id="PRU00283"/>
    </source>
</evidence>
<dbReference type="InterPro" id="IPR036961">
    <property type="entry name" value="Kinesin_motor_dom_sf"/>
</dbReference>
<dbReference type="GO" id="GO:0005634">
    <property type="term" value="C:nucleus"/>
    <property type="evidence" value="ECO:0007669"/>
    <property type="project" value="TreeGrafter"/>
</dbReference>
<feature type="coiled-coil region" evidence="15">
    <location>
        <begin position="417"/>
        <end position="462"/>
    </location>
</feature>
<dbReference type="GO" id="GO:0008574">
    <property type="term" value="F:plus-end-directed microtubule motor activity"/>
    <property type="evidence" value="ECO:0007669"/>
    <property type="project" value="TreeGrafter"/>
</dbReference>
<feature type="region of interest" description="Disordered" evidence="16">
    <location>
        <begin position="1"/>
        <end position="20"/>
    </location>
</feature>
<dbReference type="PRINTS" id="PR00380">
    <property type="entry name" value="KINESINHEAVY"/>
</dbReference>
<evidence type="ECO:0000256" key="12">
    <source>
        <dbReference type="ARBA" id="ARBA00023306"/>
    </source>
</evidence>
<keyword evidence="2" id="KW-0963">Cytoplasm</keyword>
<dbReference type="PANTHER" id="PTHR47970">
    <property type="entry name" value="KINESIN-LIKE PROTEIN KIF11"/>
    <property type="match status" value="1"/>
</dbReference>
<dbReference type="Pfam" id="PF00225">
    <property type="entry name" value="Kinesin"/>
    <property type="match status" value="1"/>
</dbReference>
<dbReference type="InParanoid" id="A0A1X7VKN6"/>
<feature type="compositionally biased region" description="Low complexity" evidence="16">
    <location>
        <begin position="1000"/>
        <end position="1011"/>
    </location>
</feature>
<keyword evidence="3" id="KW-0597">Phosphoprotein</keyword>
<dbReference type="GO" id="GO:0051231">
    <property type="term" value="P:spindle elongation"/>
    <property type="evidence" value="ECO:0007669"/>
    <property type="project" value="TreeGrafter"/>
</dbReference>
<sequence length="1043" mass="117619">MERSGGKPRKTLPPQEKNIQVVVRCRPRNNSEKKSGSPQVIDANTRKGEIVVHQELHEKAITKTFSFDRVYGPESTQIEVYHGVVEPIIAEVLTGYNCTVFAYGQTGTGKTYTMEGERSPQGALSWEEDPLAGIIPRSLHQLFDQLECQESEFSVRISFLELYNEELFDLLSNGNEQVKLRIFDDSARKGGVLVQGLEEITVHSKNEVYAILERGSKRRQTAATLMNASSSRSHTVFSVTVHIKENSLDGEELLKTGKLNLVDLAGSENIGRSGALDKRAKEAGSINQSLLTLGRCITALVEKCPHIPYRESKLTRILQDSLGGRTRTSIIATISPALFCLEETISTLDYAHRAKNITNRPEINQKLTKRALIREYTGEIDKLKKDLLAAREKNGIFLSPENYLGMETKIKTQGEFIIELEEKIRSCQEEIKKLETMFGDIKEELHEKEAELAVRCQELEHTQFSLVETKKNLSQVKREKDETSYLMTEHIKTEEVLHGQAKQLMSTIENAVDDVEGLHSKLDRKSTIETTNKQTAAQFNESFGKETSALRDNLHTLKTHQLEFTGSLMESIRGWSVSHGQHVRHIQELIGTIQSAVGTSSQHHTTVLKERLATNTQRVGEMDTSHFEKSFNKACNVLLVTDLMPLISQLNEAISIHATQQQSVLDTVKQKVLDYNDTVCQFESSQSEKLREMESAIEKNKEEQSNKLDSISLKMDSTLSEQDLLQQQMFDELSKTVSRWISTAKQSMTTQQQTHNNELKEGLKECKVEHQEISSSLHQSVNEIRSNVCQFKAASTDVTSNAVQQLDQLLAESKSCQAKEKELLDKTQSGIDTGLKSLKQISTDFNESLRSQRDDLVNLLEEQTNVSTATITSQCGNVMDIANQTQSSMSHTFNENTLKMSQEWQDRLAGNRQDFERSMTERDSDVSKLKEVVDQFMSIDLKEDIPTGMTPQRRQFTYPRVLSQTKPHSDLLHEYRDKLADLAEVSESPDQSYDTVSHDTSTCSSASSTCSFKDAEKSQENQAMKKKKMKSKSKGQKPLQAVN</sequence>
<evidence type="ECO:0000256" key="2">
    <source>
        <dbReference type="ARBA" id="ARBA00022490"/>
    </source>
</evidence>
<feature type="coiled-coil region" evidence="15">
    <location>
        <begin position="806"/>
        <end position="866"/>
    </location>
</feature>
<keyword evidence="7" id="KW-0498">Mitosis</keyword>
<gene>
    <name evidence="18" type="primary">100635765</name>
</gene>
<evidence type="ECO:0000256" key="11">
    <source>
        <dbReference type="ARBA" id="ARBA00023212"/>
    </source>
</evidence>
<feature type="compositionally biased region" description="Basic residues" evidence="16">
    <location>
        <begin position="1"/>
        <end position="10"/>
    </location>
</feature>
<dbReference type="eggNOG" id="KOG0243">
    <property type="taxonomic scope" value="Eukaryota"/>
</dbReference>
<keyword evidence="12" id="KW-0131">Cell cycle</keyword>
<feature type="domain" description="Kinesin motor" evidence="17">
    <location>
        <begin position="18"/>
        <end position="357"/>
    </location>
</feature>
<dbReference type="PANTHER" id="PTHR47970:SF12">
    <property type="entry name" value="KINESIN FAMILY MEMBER 11"/>
    <property type="match status" value="1"/>
</dbReference>
<evidence type="ECO:0000256" key="8">
    <source>
        <dbReference type="ARBA" id="ARBA00022840"/>
    </source>
</evidence>
<feature type="compositionally biased region" description="Polar residues" evidence="16">
    <location>
        <begin position="988"/>
        <end position="999"/>
    </location>
</feature>
<dbReference type="STRING" id="400682.A0A1X7VKN6"/>
<dbReference type="KEGG" id="aqu:100635765"/>
<evidence type="ECO:0000259" key="17">
    <source>
        <dbReference type="PROSITE" id="PS50067"/>
    </source>
</evidence>
<evidence type="ECO:0000256" key="13">
    <source>
        <dbReference type="ARBA" id="ARBA00034704"/>
    </source>
</evidence>
<evidence type="ECO:0000256" key="10">
    <source>
        <dbReference type="ARBA" id="ARBA00023175"/>
    </source>
</evidence>
<accession>A0A1X7VKN6</accession>
<dbReference type="GO" id="GO:0005876">
    <property type="term" value="C:spindle microtubule"/>
    <property type="evidence" value="ECO:0007669"/>
    <property type="project" value="TreeGrafter"/>
</dbReference>
<dbReference type="EnsemblMetazoa" id="Aqu2.1.40607_001">
    <property type="protein sequence ID" value="Aqu2.1.40607_001"/>
    <property type="gene ID" value="Aqu2.1.40607"/>
</dbReference>
<dbReference type="InterPro" id="IPR019821">
    <property type="entry name" value="Kinesin_motor_CS"/>
</dbReference>
<dbReference type="InterPro" id="IPR025901">
    <property type="entry name" value="Kinesin-assoc_MT-bd_dom"/>
</dbReference>
<proteinExistence type="inferred from homology"/>
<dbReference type="InterPro" id="IPR047149">
    <property type="entry name" value="KIF11-like"/>
</dbReference>
<dbReference type="GO" id="GO:0090307">
    <property type="term" value="P:mitotic spindle assembly"/>
    <property type="evidence" value="ECO:0007669"/>
    <property type="project" value="TreeGrafter"/>
</dbReference>
<feature type="binding site" evidence="14">
    <location>
        <begin position="104"/>
        <end position="111"/>
    </location>
    <ligand>
        <name>ATP</name>
        <dbReference type="ChEBI" id="CHEBI:30616"/>
    </ligand>
</feature>
<evidence type="ECO:0000256" key="1">
    <source>
        <dbReference type="ARBA" id="ARBA00004647"/>
    </source>
</evidence>
<dbReference type="AlphaFoldDB" id="A0A1X7VKN6"/>
<dbReference type="Proteomes" id="UP000007879">
    <property type="component" value="Unassembled WGS sequence"/>
</dbReference>
<evidence type="ECO:0000256" key="3">
    <source>
        <dbReference type="ARBA" id="ARBA00022553"/>
    </source>
</evidence>
<dbReference type="OMA" id="YLMTEHI"/>
<keyword evidence="8 14" id="KW-0067">ATP-binding</keyword>
<keyword evidence="11" id="KW-0206">Cytoskeleton</keyword>
<name>A0A1X7VKN6_AMPQE</name>
<dbReference type="InterPro" id="IPR001752">
    <property type="entry name" value="Kinesin_motor_dom"/>
</dbReference>
<reference evidence="18" key="2">
    <citation type="submission" date="2017-05" db="UniProtKB">
        <authorList>
            <consortium name="EnsemblMetazoa"/>
        </authorList>
    </citation>
    <scope>IDENTIFICATION</scope>
</reference>
<dbReference type="GO" id="GO:0072686">
    <property type="term" value="C:mitotic spindle"/>
    <property type="evidence" value="ECO:0007669"/>
    <property type="project" value="TreeGrafter"/>
</dbReference>
<dbReference type="GO" id="GO:0005524">
    <property type="term" value="F:ATP binding"/>
    <property type="evidence" value="ECO:0007669"/>
    <property type="project" value="UniProtKB-UniRule"/>
</dbReference>
<keyword evidence="5" id="KW-0493">Microtubule</keyword>
<dbReference type="GO" id="GO:0007018">
    <property type="term" value="P:microtubule-based movement"/>
    <property type="evidence" value="ECO:0007669"/>
    <property type="project" value="InterPro"/>
</dbReference>
<evidence type="ECO:0000256" key="16">
    <source>
        <dbReference type="SAM" id="MobiDB-lite"/>
    </source>
</evidence>
<dbReference type="GO" id="GO:0008017">
    <property type="term" value="F:microtubule binding"/>
    <property type="evidence" value="ECO:0007669"/>
    <property type="project" value="InterPro"/>
</dbReference>
<dbReference type="SMART" id="SM00129">
    <property type="entry name" value="KISc"/>
    <property type="match status" value="1"/>
</dbReference>
<dbReference type="GO" id="GO:0000922">
    <property type="term" value="C:spindle pole"/>
    <property type="evidence" value="ECO:0007669"/>
    <property type="project" value="UniProtKB-SubCell"/>
</dbReference>
<dbReference type="Pfam" id="PF13931">
    <property type="entry name" value="Microtub_bind"/>
    <property type="match status" value="1"/>
</dbReference>
<dbReference type="CDD" id="cd01364">
    <property type="entry name" value="KISc_BimC_Eg5"/>
    <property type="match status" value="1"/>
</dbReference>
<comment type="similarity">
    <text evidence="13">Belongs to the TRAFAC class myosin-kinesin ATPase superfamily. Kinesin family. KIN-5/BimC subfamily.</text>
</comment>
<feature type="compositionally biased region" description="Basic residues" evidence="16">
    <location>
        <begin position="1024"/>
        <end position="1035"/>
    </location>
</feature>